<dbReference type="PANTHER" id="PTHR21301:SF12">
    <property type="match status" value="1"/>
</dbReference>
<dbReference type="InterPro" id="IPR058912">
    <property type="entry name" value="HTH_animal"/>
</dbReference>
<dbReference type="OMA" id="VASNNIC"/>
<accession>A0A974HJL2</accession>
<feature type="domain" description="Helix-turn-helix" evidence="1">
    <location>
        <begin position="87"/>
        <end position="145"/>
    </location>
</feature>
<gene>
    <name evidence="2" type="ORF">XELAEV_18027379mg</name>
</gene>
<dbReference type="PANTHER" id="PTHR21301">
    <property type="entry name" value="REVERSE TRANSCRIPTASE"/>
    <property type="match status" value="1"/>
</dbReference>
<dbReference type="AlphaFoldDB" id="A0A974HJL2"/>
<protein>
    <recommendedName>
        <fullName evidence="1">Helix-turn-helix domain-containing protein</fullName>
    </recommendedName>
</protein>
<evidence type="ECO:0000313" key="2">
    <source>
        <dbReference type="EMBL" id="OCT80567.1"/>
    </source>
</evidence>
<sequence length="247" mass="28788">MHVYTNSSYIHYCQLYKRYIDDIIMIWTGTIESLMGFCGQLNSAVPTIKFTMIHDPVRINFLDVTIQKENGYLKTDLYKKETDHNSLLQYSSFHPPSLKNNLPKTQCKRVKRITTDEHKGNIRMEEMKNRFLQRGYPEALLDACMQEVKDIPKNKLIEQKEKKETQRLAFVSKFNVASNNICKIITKHWHILQRCVPHVPAFVEFPLMAYQRGSSYKSGCGIIKERSTKVFGNSQNGNIPLPKLRQL</sequence>
<name>A0A974HJL2_XENLA</name>
<proteinExistence type="predicted"/>
<evidence type="ECO:0000259" key="1">
    <source>
        <dbReference type="Pfam" id="PF26215"/>
    </source>
</evidence>
<dbReference type="Proteomes" id="UP000694892">
    <property type="component" value="Chromosome 5L"/>
</dbReference>
<dbReference type="EMBL" id="CM004474">
    <property type="protein sequence ID" value="OCT80567.1"/>
    <property type="molecule type" value="Genomic_DNA"/>
</dbReference>
<dbReference type="Pfam" id="PF26215">
    <property type="entry name" value="HTH_animal"/>
    <property type="match status" value="1"/>
</dbReference>
<evidence type="ECO:0000313" key="3">
    <source>
        <dbReference type="Proteomes" id="UP000694892"/>
    </source>
</evidence>
<reference evidence="3" key="1">
    <citation type="journal article" date="2016" name="Nature">
        <title>Genome evolution in the allotetraploid frog Xenopus laevis.</title>
        <authorList>
            <person name="Session A.M."/>
            <person name="Uno Y."/>
            <person name="Kwon T."/>
            <person name="Chapman J.A."/>
            <person name="Toyoda A."/>
            <person name="Takahashi S."/>
            <person name="Fukui A."/>
            <person name="Hikosaka A."/>
            <person name="Suzuki A."/>
            <person name="Kondo M."/>
            <person name="van Heeringen S.J."/>
            <person name="Quigley I."/>
            <person name="Heinz S."/>
            <person name="Ogino H."/>
            <person name="Ochi H."/>
            <person name="Hellsten U."/>
            <person name="Lyons J.B."/>
            <person name="Simakov O."/>
            <person name="Putnam N."/>
            <person name="Stites J."/>
            <person name="Kuroki Y."/>
            <person name="Tanaka T."/>
            <person name="Michiue T."/>
            <person name="Watanabe M."/>
            <person name="Bogdanovic O."/>
            <person name="Lister R."/>
            <person name="Georgiou G."/>
            <person name="Paranjpe S.S."/>
            <person name="van Kruijsbergen I."/>
            <person name="Shu S."/>
            <person name="Carlson J."/>
            <person name="Kinoshita T."/>
            <person name="Ohta Y."/>
            <person name="Mawaribuchi S."/>
            <person name="Jenkins J."/>
            <person name="Grimwood J."/>
            <person name="Schmutz J."/>
            <person name="Mitros T."/>
            <person name="Mozaffari S.V."/>
            <person name="Suzuki Y."/>
            <person name="Haramoto Y."/>
            <person name="Yamamoto T.S."/>
            <person name="Takagi C."/>
            <person name="Heald R."/>
            <person name="Miller K."/>
            <person name="Haudenschild C."/>
            <person name="Kitzman J."/>
            <person name="Nakayama T."/>
            <person name="Izutsu Y."/>
            <person name="Robert J."/>
            <person name="Fortriede J."/>
            <person name="Burns K."/>
            <person name="Lotay V."/>
            <person name="Karimi K."/>
            <person name="Yasuoka Y."/>
            <person name="Dichmann D.S."/>
            <person name="Flajnik M.F."/>
            <person name="Houston D.W."/>
            <person name="Shendure J."/>
            <person name="DuPasquier L."/>
            <person name="Vize P.D."/>
            <person name="Zorn A.M."/>
            <person name="Ito M."/>
            <person name="Marcotte E.M."/>
            <person name="Wallingford J.B."/>
            <person name="Ito Y."/>
            <person name="Asashima M."/>
            <person name="Ueno N."/>
            <person name="Matsuda Y."/>
            <person name="Veenstra G.J."/>
            <person name="Fujiyama A."/>
            <person name="Harland R.M."/>
            <person name="Taira M."/>
            <person name="Rokhsar D.S."/>
        </authorList>
    </citation>
    <scope>NUCLEOTIDE SEQUENCE [LARGE SCALE GENOMIC DNA]</scope>
    <source>
        <strain evidence="3">J</strain>
    </source>
</reference>
<organism evidence="2 3">
    <name type="scientific">Xenopus laevis</name>
    <name type="common">African clawed frog</name>
    <dbReference type="NCBI Taxonomy" id="8355"/>
    <lineage>
        <taxon>Eukaryota</taxon>
        <taxon>Metazoa</taxon>
        <taxon>Chordata</taxon>
        <taxon>Craniata</taxon>
        <taxon>Vertebrata</taxon>
        <taxon>Euteleostomi</taxon>
        <taxon>Amphibia</taxon>
        <taxon>Batrachia</taxon>
        <taxon>Anura</taxon>
        <taxon>Pipoidea</taxon>
        <taxon>Pipidae</taxon>
        <taxon>Xenopodinae</taxon>
        <taxon>Xenopus</taxon>
        <taxon>Xenopus</taxon>
    </lineage>
</organism>